<dbReference type="Pfam" id="PF13391">
    <property type="entry name" value="HNH_2"/>
    <property type="match status" value="1"/>
</dbReference>
<feature type="compositionally biased region" description="Acidic residues" evidence="2">
    <location>
        <begin position="435"/>
        <end position="460"/>
    </location>
</feature>
<evidence type="ECO:0000256" key="2">
    <source>
        <dbReference type="SAM" id="MobiDB-lite"/>
    </source>
</evidence>
<feature type="compositionally biased region" description="Low complexity" evidence="2">
    <location>
        <begin position="1"/>
        <end position="14"/>
    </location>
</feature>
<dbReference type="AlphaFoldDB" id="A0A8H4N5C9"/>
<evidence type="ECO:0000259" key="3">
    <source>
        <dbReference type="Pfam" id="PF13391"/>
    </source>
</evidence>
<feature type="region of interest" description="Disordered" evidence="2">
    <location>
        <begin position="431"/>
        <end position="466"/>
    </location>
</feature>
<dbReference type="OrthoDB" id="4120917at2759"/>
<dbReference type="Proteomes" id="UP000572817">
    <property type="component" value="Unassembled WGS sequence"/>
</dbReference>
<evidence type="ECO:0000313" key="4">
    <source>
        <dbReference type="EMBL" id="KAF4310469.1"/>
    </source>
</evidence>
<feature type="compositionally biased region" description="Basic and acidic residues" evidence="2">
    <location>
        <begin position="28"/>
        <end position="57"/>
    </location>
</feature>
<name>A0A8H4N5C9_9PEZI</name>
<dbReference type="EMBL" id="WWBZ02000008">
    <property type="protein sequence ID" value="KAF4311769.1"/>
    <property type="molecule type" value="Genomic_DNA"/>
</dbReference>
<evidence type="ECO:0000313" key="5">
    <source>
        <dbReference type="EMBL" id="KAF4311769.1"/>
    </source>
</evidence>
<proteinExistence type="predicted"/>
<sequence>MSASSAAAGAAASPPASPEPPRTALELKLPKLRSDKTEPKYRDRLKRSRDASEEALKKFRKLSQSHAGSESRQEHAQNMIESAITVLEAQKSEAALRVESLESVAQKAARRALSEEDIKKLEQDIRDWTKARTQQEALLQSAAAHRTSIIEQLSVVPWDKCQGVLEMLLALPVIHKRRSRPGQAQWRKDAFRFYDATRVIRHPEGREEEQAWDPIMRTWFKAGRMRAAHILPYAMTDETARCILGEDEGTNIIFDIRNCLPLWEPLESAFDKGVFVLVPVDEKQKAGGPTNYKLVLLEDSMRTLHLETPYPTTWAELDGTVLQFRNDCRPRQRYVYLSFVSRIIAARKLNYSKYSRTRLERTGTAWVSPGKWIRKSLIREVARIVGDHAVPNILEEAAFDDQEGPESLTKAKMMKAAEEWIMETFNMGAFGGESGMEEGDADEESEFVEEDRNFDEEEGPFDVFAN</sequence>
<protein>
    <recommendedName>
        <fullName evidence="3">HNH nuclease domain-containing protein</fullName>
    </recommendedName>
</protein>
<feature type="region of interest" description="Disordered" evidence="2">
    <location>
        <begin position="1"/>
        <end position="76"/>
    </location>
</feature>
<gene>
    <name evidence="5" type="ORF">GTA08_BOTSDO12637</name>
    <name evidence="4" type="ORF">GTA08_BOTSDO14025</name>
</gene>
<evidence type="ECO:0000313" key="6">
    <source>
        <dbReference type="Proteomes" id="UP000572817"/>
    </source>
</evidence>
<dbReference type="EMBL" id="WWBZ02000015">
    <property type="protein sequence ID" value="KAF4310469.1"/>
    <property type="molecule type" value="Genomic_DNA"/>
</dbReference>
<keyword evidence="6" id="KW-1185">Reference proteome</keyword>
<comment type="caution">
    <text evidence="5">The sequence shown here is derived from an EMBL/GenBank/DDBJ whole genome shotgun (WGS) entry which is preliminary data.</text>
</comment>
<evidence type="ECO:0000256" key="1">
    <source>
        <dbReference type="SAM" id="Coils"/>
    </source>
</evidence>
<feature type="domain" description="HNH nuclease" evidence="3">
    <location>
        <begin position="224"/>
        <end position="277"/>
    </location>
</feature>
<dbReference type="InterPro" id="IPR003615">
    <property type="entry name" value="HNH_nuc"/>
</dbReference>
<accession>A0A8H4N5C9</accession>
<organism evidence="5 6">
    <name type="scientific">Botryosphaeria dothidea</name>
    <dbReference type="NCBI Taxonomy" id="55169"/>
    <lineage>
        <taxon>Eukaryota</taxon>
        <taxon>Fungi</taxon>
        <taxon>Dikarya</taxon>
        <taxon>Ascomycota</taxon>
        <taxon>Pezizomycotina</taxon>
        <taxon>Dothideomycetes</taxon>
        <taxon>Dothideomycetes incertae sedis</taxon>
        <taxon>Botryosphaeriales</taxon>
        <taxon>Botryosphaeriaceae</taxon>
        <taxon>Botryosphaeria</taxon>
    </lineage>
</organism>
<feature type="coiled-coil region" evidence="1">
    <location>
        <begin position="104"/>
        <end position="138"/>
    </location>
</feature>
<reference evidence="5 6" key="1">
    <citation type="submission" date="2020-04" db="EMBL/GenBank/DDBJ databases">
        <title>Genome Assembly and Annotation of Botryosphaeria dothidea sdau 11-99, a Latent Pathogen of Apple Fruit Ring Rot in China.</title>
        <authorList>
            <person name="Yu C."/>
            <person name="Diao Y."/>
            <person name="Lu Q."/>
            <person name="Zhao J."/>
            <person name="Cui S."/>
            <person name="Peng C."/>
            <person name="He B."/>
            <person name="Liu H."/>
        </authorList>
    </citation>
    <scope>NUCLEOTIDE SEQUENCE [LARGE SCALE GENOMIC DNA]</scope>
    <source>
        <strain evidence="6">sdau11-99</strain>
        <strain evidence="5">Sdau11-99</strain>
    </source>
</reference>
<keyword evidence="1" id="KW-0175">Coiled coil</keyword>